<dbReference type="Proteomes" id="UP000256345">
    <property type="component" value="Unassembled WGS sequence"/>
</dbReference>
<reference evidence="1 3" key="1">
    <citation type="submission" date="2015-05" db="EMBL/GenBank/DDBJ databases">
        <title>Genome assembly of Archangium gephyra DSM 2261.</title>
        <authorList>
            <person name="Sharma G."/>
            <person name="Subramanian S."/>
        </authorList>
    </citation>
    <scope>NUCLEOTIDE SEQUENCE [LARGE SCALE GENOMIC DNA]</scope>
    <source>
        <strain evidence="1 3">DSM 2261</strain>
    </source>
</reference>
<proteinExistence type="predicted"/>
<dbReference type="KEGG" id="age:AA314_08369"/>
<gene>
    <name evidence="1" type="ORF">AA314_08369</name>
    <name evidence="2" type="ORF">ATI61_105283</name>
</gene>
<dbReference type="InterPro" id="IPR012899">
    <property type="entry name" value="LTXXQ"/>
</dbReference>
<dbReference type="Proteomes" id="UP000035579">
    <property type="component" value="Chromosome"/>
</dbReference>
<evidence type="ECO:0000313" key="1">
    <source>
        <dbReference type="EMBL" id="AKJ06743.1"/>
    </source>
</evidence>
<organism evidence="1 3">
    <name type="scientific">Archangium gephyra</name>
    <dbReference type="NCBI Taxonomy" id="48"/>
    <lineage>
        <taxon>Bacteria</taxon>
        <taxon>Pseudomonadati</taxon>
        <taxon>Myxococcota</taxon>
        <taxon>Myxococcia</taxon>
        <taxon>Myxococcales</taxon>
        <taxon>Cystobacterineae</taxon>
        <taxon>Archangiaceae</taxon>
        <taxon>Archangium</taxon>
    </lineage>
</organism>
<dbReference type="EMBL" id="CP011509">
    <property type="protein sequence ID" value="AKJ06743.1"/>
    <property type="molecule type" value="Genomic_DNA"/>
</dbReference>
<keyword evidence="4" id="KW-1185">Reference proteome</keyword>
<dbReference type="Gene3D" id="1.20.120.1490">
    <property type="match status" value="1"/>
</dbReference>
<dbReference type="AlphaFoldDB" id="A0AAC8QFX0"/>
<evidence type="ECO:0000313" key="4">
    <source>
        <dbReference type="Proteomes" id="UP000256345"/>
    </source>
</evidence>
<accession>A0AAC8QFX0</accession>
<name>A0AAC8QFX0_9BACT</name>
<protein>
    <submittedName>
        <fullName evidence="2">Spy/CpxP family protein refolding chaperone</fullName>
    </submittedName>
</protein>
<dbReference type="RefSeq" id="WP_047859953.1">
    <property type="nucleotide sequence ID" value="NZ_CP011509.1"/>
</dbReference>
<sequence length="149" mass="16820">MTTKNKLMIAGSAVLAFVLLTGFRGGHFGGPRDPERVKQMITWRLDDRLEDLKASEQQKQALHGLKDSLFEDGKRLFEENKGARTQMLDQWESANPDSNAVHALVDARMDAFRAFAHKVADAALQAHRILSPEQRQQVTANVREHMNAR</sequence>
<evidence type="ECO:0000313" key="3">
    <source>
        <dbReference type="Proteomes" id="UP000035579"/>
    </source>
</evidence>
<reference evidence="2 4" key="2">
    <citation type="submission" date="2018-08" db="EMBL/GenBank/DDBJ databases">
        <title>Genomic Encyclopedia of Archaeal and Bacterial Type Strains, Phase II (KMG-II): from individual species to whole genera.</title>
        <authorList>
            <person name="Goeker M."/>
        </authorList>
    </citation>
    <scope>NUCLEOTIDE SEQUENCE [LARGE SCALE GENOMIC DNA]</scope>
    <source>
        <strain evidence="2 4">DSM 2261</strain>
    </source>
</reference>
<dbReference type="EMBL" id="QUMU01000005">
    <property type="protein sequence ID" value="REG31956.1"/>
    <property type="molecule type" value="Genomic_DNA"/>
</dbReference>
<dbReference type="Pfam" id="PF07813">
    <property type="entry name" value="LTXXQ"/>
    <property type="match status" value="1"/>
</dbReference>
<evidence type="ECO:0000313" key="2">
    <source>
        <dbReference type="EMBL" id="REG31956.1"/>
    </source>
</evidence>